<dbReference type="PANTHER" id="PTHR36435:SF1">
    <property type="entry name" value="CAAX AMINO TERMINAL PROTEASE FAMILY PROTEIN"/>
    <property type="match status" value="1"/>
</dbReference>
<keyword evidence="1" id="KW-1133">Transmembrane helix</keyword>
<dbReference type="InterPro" id="IPR052710">
    <property type="entry name" value="CAAX_protease"/>
</dbReference>
<dbReference type="Pfam" id="PF02517">
    <property type="entry name" value="Rce1-like"/>
    <property type="match status" value="1"/>
</dbReference>
<evidence type="ECO:0000313" key="3">
    <source>
        <dbReference type="EMBL" id="MBD0381118.1"/>
    </source>
</evidence>
<feature type="transmembrane region" description="Helical" evidence="1">
    <location>
        <begin position="7"/>
        <end position="24"/>
    </location>
</feature>
<dbReference type="PANTHER" id="PTHR36435">
    <property type="entry name" value="SLR1288 PROTEIN"/>
    <property type="match status" value="1"/>
</dbReference>
<feature type="transmembrane region" description="Helical" evidence="1">
    <location>
        <begin position="106"/>
        <end position="126"/>
    </location>
</feature>
<evidence type="ECO:0000313" key="4">
    <source>
        <dbReference type="Proteomes" id="UP000650466"/>
    </source>
</evidence>
<evidence type="ECO:0000256" key="1">
    <source>
        <dbReference type="SAM" id="Phobius"/>
    </source>
</evidence>
<name>A0A926QJV9_9BACL</name>
<dbReference type="AlphaFoldDB" id="A0A926QJV9"/>
<feature type="transmembrane region" description="Helical" evidence="1">
    <location>
        <begin position="177"/>
        <end position="197"/>
    </location>
</feature>
<feature type="transmembrane region" description="Helical" evidence="1">
    <location>
        <begin position="68"/>
        <end position="86"/>
    </location>
</feature>
<keyword evidence="3" id="KW-0645">Protease</keyword>
<dbReference type="GO" id="GO:0008237">
    <property type="term" value="F:metallopeptidase activity"/>
    <property type="evidence" value="ECO:0007669"/>
    <property type="project" value="UniProtKB-KW"/>
</dbReference>
<dbReference type="InterPro" id="IPR003675">
    <property type="entry name" value="Rce1/LyrA-like_dom"/>
</dbReference>
<comment type="caution">
    <text evidence="3">The sequence shown here is derived from an EMBL/GenBank/DDBJ whole genome shotgun (WGS) entry which is preliminary data.</text>
</comment>
<keyword evidence="3" id="KW-0378">Hydrolase</keyword>
<sequence>MTLIQRQAKLILLVVYLGTMIPAYFYLTKWMIIGIPILTTFLTLYLLRHEYIHLTVKSLMDKPQMGAWIQKSILFSILVQFIYHFMTNNTATTSLPFQLMQQYPVMPIYMLANAPIVEEVIFRKIIFHELDKRTPSWFAAVVSSILFGMLHYSWIDFFMYFSIGLIFCYIFKKSQSITPTMIGHVALNFIFIVNVSLNI</sequence>
<evidence type="ECO:0000259" key="2">
    <source>
        <dbReference type="Pfam" id="PF02517"/>
    </source>
</evidence>
<keyword evidence="1" id="KW-0472">Membrane</keyword>
<dbReference type="GO" id="GO:0004175">
    <property type="term" value="F:endopeptidase activity"/>
    <property type="evidence" value="ECO:0007669"/>
    <property type="project" value="UniProtKB-ARBA"/>
</dbReference>
<dbReference type="EMBL" id="JACVVD010000004">
    <property type="protein sequence ID" value="MBD0381118.1"/>
    <property type="molecule type" value="Genomic_DNA"/>
</dbReference>
<protein>
    <submittedName>
        <fullName evidence="3">CPBP family intramembrane metalloprotease</fullName>
    </submittedName>
</protein>
<feature type="transmembrane region" description="Helical" evidence="1">
    <location>
        <begin position="138"/>
        <end position="171"/>
    </location>
</feature>
<reference evidence="3" key="1">
    <citation type="submission" date="2020-09" db="EMBL/GenBank/DDBJ databases">
        <title>Draft Genome Sequence of Paenibacillus sp. WST5.</title>
        <authorList>
            <person name="Bao Z."/>
        </authorList>
    </citation>
    <scope>NUCLEOTIDE SEQUENCE</scope>
    <source>
        <strain evidence="3">WST5</strain>
    </source>
</reference>
<feature type="transmembrane region" description="Helical" evidence="1">
    <location>
        <begin position="30"/>
        <end position="47"/>
    </location>
</feature>
<organism evidence="3 4">
    <name type="scientific">Paenibacillus sedimenti</name>
    <dbReference type="NCBI Taxonomy" id="2770274"/>
    <lineage>
        <taxon>Bacteria</taxon>
        <taxon>Bacillati</taxon>
        <taxon>Bacillota</taxon>
        <taxon>Bacilli</taxon>
        <taxon>Bacillales</taxon>
        <taxon>Paenibacillaceae</taxon>
        <taxon>Paenibacillus</taxon>
    </lineage>
</organism>
<gene>
    <name evidence="3" type="ORF">ICC18_13415</name>
</gene>
<dbReference type="Proteomes" id="UP000650466">
    <property type="component" value="Unassembled WGS sequence"/>
</dbReference>
<keyword evidence="4" id="KW-1185">Reference proteome</keyword>
<dbReference type="RefSeq" id="WP_188174922.1">
    <property type="nucleotide sequence ID" value="NZ_JACVVD010000004.1"/>
</dbReference>
<accession>A0A926QJV9</accession>
<keyword evidence="1" id="KW-0812">Transmembrane</keyword>
<dbReference type="GO" id="GO:0080120">
    <property type="term" value="P:CAAX-box protein maturation"/>
    <property type="evidence" value="ECO:0007669"/>
    <property type="project" value="UniProtKB-ARBA"/>
</dbReference>
<feature type="domain" description="CAAX prenyl protease 2/Lysostaphin resistance protein A-like" evidence="2">
    <location>
        <begin position="104"/>
        <end position="190"/>
    </location>
</feature>
<keyword evidence="3" id="KW-0482">Metalloprotease</keyword>
<proteinExistence type="predicted"/>